<sequence>MSAIPSLAYGSDANGSGVVALLEIARIFSRFYADPATTPKYDLLFLLPGGGKFNFMGTKRWLDQKIEDTTGLNMLDSVTQVICLESLGTAQFGRNLYVHLSRPPKDGSFSQRFIDSLRLAAQLHLFPSTDNATEASVHVVHKKINLNQELLGWEHERFSIHRLPGMTLSSWPSVQVANQWRQTSLDGGPLSQPTATSKTSRMRGMVDPSVISRNTRVITEALIRVLLDLDGQDSAFNSSALVAKEWLSEITSGALLDLMVRQPRSTQMLHVKPRSLPHGGAGKMNSGSSRGSATRGQPNENWPGLVGSLERHLSKLLPRVMTSQHPLVRDGSKPSTTTSSSSSGAGKDSNGNTARDQESAKLNDVASGTQSMRTSSILTSAAAASDVDVVLYTEFAPTTLTVHKLKSSIFDLVVACGVASYLFLIYLFLEVRFYLPFSQNPARASSSNSRGKDSRTVVNFNCKKTFCYFLFLDSSCTL</sequence>
<dbReference type="Proteomes" id="UP000316759">
    <property type="component" value="Unassembled WGS sequence"/>
</dbReference>
<name>A0A504YYP6_FASGI</name>
<feature type="compositionally biased region" description="Polar residues" evidence="9">
    <location>
        <begin position="285"/>
        <end position="300"/>
    </location>
</feature>
<keyword evidence="8" id="KW-0325">Glycoprotein</keyword>
<feature type="region of interest" description="Disordered" evidence="9">
    <location>
        <begin position="323"/>
        <end position="367"/>
    </location>
</feature>
<dbReference type="SUPFAM" id="SSF53187">
    <property type="entry name" value="Zn-dependent exopeptidases"/>
    <property type="match status" value="1"/>
</dbReference>
<keyword evidence="7 10" id="KW-0472">Membrane</keyword>
<evidence type="ECO:0000256" key="9">
    <source>
        <dbReference type="SAM" id="MobiDB-lite"/>
    </source>
</evidence>
<protein>
    <submittedName>
        <fullName evidence="11">Nicalin-1</fullName>
    </submittedName>
</protein>
<organism evidence="11 12">
    <name type="scientific">Fasciola gigantica</name>
    <name type="common">Giant liver fluke</name>
    <dbReference type="NCBI Taxonomy" id="46835"/>
    <lineage>
        <taxon>Eukaryota</taxon>
        <taxon>Metazoa</taxon>
        <taxon>Spiralia</taxon>
        <taxon>Lophotrochozoa</taxon>
        <taxon>Platyhelminthes</taxon>
        <taxon>Trematoda</taxon>
        <taxon>Digenea</taxon>
        <taxon>Plagiorchiida</taxon>
        <taxon>Echinostomata</taxon>
        <taxon>Echinostomatoidea</taxon>
        <taxon>Fasciolidae</taxon>
        <taxon>Fasciola</taxon>
    </lineage>
</organism>
<evidence type="ECO:0000256" key="7">
    <source>
        <dbReference type="ARBA" id="ARBA00023136"/>
    </source>
</evidence>
<dbReference type="STRING" id="46835.A0A504YYP6"/>
<keyword evidence="12" id="KW-1185">Reference proteome</keyword>
<comment type="subcellular location">
    <subcellularLocation>
        <location evidence="1">Endoplasmic reticulum membrane</location>
        <topology evidence="1">Single-pass membrane protein</topology>
    </subcellularLocation>
</comment>
<dbReference type="GO" id="GO:0005789">
    <property type="term" value="C:endoplasmic reticulum membrane"/>
    <property type="evidence" value="ECO:0007669"/>
    <property type="project" value="UniProtKB-SubCell"/>
</dbReference>
<evidence type="ECO:0000256" key="3">
    <source>
        <dbReference type="ARBA" id="ARBA00022692"/>
    </source>
</evidence>
<keyword evidence="6 10" id="KW-1133">Transmembrane helix</keyword>
<dbReference type="EMBL" id="SUNJ01006647">
    <property type="protein sequence ID" value="TPP62600.1"/>
    <property type="molecule type" value="Genomic_DNA"/>
</dbReference>
<dbReference type="PROSITE" id="PS00018">
    <property type="entry name" value="EF_HAND_1"/>
    <property type="match status" value="1"/>
</dbReference>
<evidence type="ECO:0000256" key="5">
    <source>
        <dbReference type="ARBA" id="ARBA00022824"/>
    </source>
</evidence>
<comment type="similarity">
    <text evidence="2">Belongs to the nicastrin family.</text>
</comment>
<keyword evidence="3 10" id="KW-0812">Transmembrane</keyword>
<evidence type="ECO:0000313" key="11">
    <source>
        <dbReference type="EMBL" id="TPP62600.1"/>
    </source>
</evidence>
<feature type="region of interest" description="Disordered" evidence="9">
    <location>
        <begin position="183"/>
        <end position="203"/>
    </location>
</feature>
<evidence type="ECO:0000256" key="4">
    <source>
        <dbReference type="ARBA" id="ARBA00022729"/>
    </source>
</evidence>
<reference evidence="11 12" key="1">
    <citation type="submission" date="2019-04" db="EMBL/GenBank/DDBJ databases">
        <title>Annotation for the trematode Fasciola gigantica.</title>
        <authorList>
            <person name="Choi Y.-J."/>
        </authorList>
    </citation>
    <scope>NUCLEOTIDE SEQUENCE [LARGE SCALE GENOMIC DNA]</scope>
    <source>
        <strain evidence="11">Uganda_cow_1</strain>
    </source>
</reference>
<gene>
    <name evidence="11" type="ORF">FGIG_05177</name>
</gene>
<evidence type="ECO:0000256" key="10">
    <source>
        <dbReference type="SAM" id="Phobius"/>
    </source>
</evidence>
<keyword evidence="5" id="KW-0256">Endoplasmic reticulum</keyword>
<dbReference type="InterPro" id="IPR016574">
    <property type="entry name" value="Nicalin"/>
</dbReference>
<evidence type="ECO:0000256" key="1">
    <source>
        <dbReference type="ARBA" id="ARBA00004389"/>
    </source>
</evidence>
<feature type="compositionally biased region" description="Polar residues" evidence="9">
    <location>
        <begin position="183"/>
        <end position="199"/>
    </location>
</feature>
<dbReference type="InterPro" id="IPR018247">
    <property type="entry name" value="EF_Hand_1_Ca_BS"/>
</dbReference>
<dbReference type="PANTHER" id="PTHR31826">
    <property type="entry name" value="NICALIN"/>
    <property type="match status" value="1"/>
</dbReference>
<dbReference type="Gene3D" id="3.40.630.10">
    <property type="entry name" value="Zn peptidases"/>
    <property type="match status" value="1"/>
</dbReference>
<proteinExistence type="inferred from homology"/>
<comment type="caution">
    <text evidence="11">The sequence shown here is derived from an EMBL/GenBank/DDBJ whole genome shotgun (WGS) entry which is preliminary data.</text>
</comment>
<dbReference type="GO" id="GO:0009966">
    <property type="term" value="P:regulation of signal transduction"/>
    <property type="evidence" value="ECO:0007669"/>
    <property type="project" value="InterPro"/>
</dbReference>
<evidence type="ECO:0000256" key="2">
    <source>
        <dbReference type="ARBA" id="ARBA00007717"/>
    </source>
</evidence>
<keyword evidence="4" id="KW-0732">Signal</keyword>
<accession>A0A504YYP6</accession>
<dbReference type="AlphaFoldDB" id="A0A504YYP6"/>
<evidence type="ECO:0000256" key="6">
    <source>
        <dbReference type="ARBA" id="ARBA00022989"/>
    </source>
</evidence>
<evidence type="ECO:0000313" key="12">
    <source>
        <dbReference type="Proteomes" id="UP000316759"/>
    </source>
</evidence>
<dbReference type="OrthoDB" id="5913609at2759"/>
<feature type="transmembrane region" description="Helical" evidence="10">
    <location>
        <begin position="409"/>
        <end position="429"/>
    </location>
</feature>
<feature type="region of interest" description="Disordered" evidence="9">
    <location>
        <begin position="270"/>
        <end position="305"/>
    </location>
</feature>
<evidence type="ECO:0000256" key="8">
    <source>
        <dbReference type="ARBA" id="ARBA00023180"/>
    </source>
</evidence>